<dbReference type="HAMAP" id="MF_00171">
    <property type="entry name" value="TruA"/>
    <property type="match status" value="1"/>
</dbReference>
<dbReference type="Gene3D" id="3.30.70.580">
    <property type="entry name" value="Pseudouridine synthase I, catalytic domain, N-terminal subdomain"/>
    <property type="match status" value="1"/>
</dbReference>
<keyword evidence="3 4" id="KW-0413">Isomerase</keyword>
<proteinExistence type="inferred from homology"/>
<protein>
    <recommendedName>
        <fullName evidence="4">tRNA pseudouridine synthase</fullName>
        <ecNumber evidence="4">5.4.99.12</ecNumber>
    </recommendedName>
</protein>
<evidence type="ECO:0000256" key="1">
    <source>
        <dbReference type="ARBA" id="ARBA00009375"/>
    </source>
</evidence>
<dbReference type="EC" id="5.4.99.12" evidence="4"/>
<evidence type="ECO:0000313" key="6">
    <source>
        <dbReference type="EMBL" id="KAF0035134.1"/>
    </source>
</evidence>
<dbReference type="AlphaFoldDB" id="A0A6A4SVR6"/>
<comment type="caution">
    <text evidence="6">The sequence shown here is derived from an EMBL/GenBank/DDBJ whole genome shotgun (WGS) entry which is preliminary data.</text>
</comment>
<keyword evidence="2 4" id="KW-0819">tRNA processing</keyword>
<dbReference type="SUPFAM" id="SSF55120">
    <property type="entry name" value="Pseudouridine synthase"/>
    <property type="match status" value="1"/>
</dbReference>
<dbReference type="GO" id="GO:0003723">
    <property type="term" value="F:RNA binding"/>
    <property type="evidence" value="ECO:0007669"/>
    <property type="project" value="InterPro"/>
</dbReference>
<dbReference type="Gene3D" id="3.30.70.660">
    <property type="entry name" value="Pseudouridine synthase I, catalytic domain, C-terminal subdomain"/>
    <property type="match status" value="1"/>
</dbReference>
<dbReference type="InterPro" id="IPR020094">
    <property type="entry name" value="TruA/RsuA/RluB/E/F_N"/>
</dbReference>
<feature type="domain" description="Pseudouridine synthase I TruA alpha/beta" evidence="5">
    <location>
        <begin position="286"/>
        <end position="402"/>
    </location>
</feature>
<evidence type="ECO:0000256" key="2">
    <source>
        <dbReference type="ARBA" id="ARBA00022694"/>
    </source>
</evidence>
<comment type="catalytic activity">
    <reaction evidence="4">
        <text>uridine(38/39/40) in tRNA = pseudouridine(38/39/40) in tRNA</text>
        <dbReference type="Rhea" id="RHEA:22376"/>
        <dbReference type="Rhea" id="RHEA-COMP:10085"/>
        <dbReference type="Rhea" id="RHEA-COMP:10087"/>
        <dbReference type="ChEBI" id="CHEBI:65314"/>
        <dbReference type="ChEBI" id="CHEBI:65315"/>
        <dbReference type="EC" id="5.4.99.12"/>
    </reaction>
</comment>
<dbReference type="InterPro" id="IPR020103">
    <property type="entry name" value="PsdUridine_synth_cat_dom_sf"/>
</dbReference>
<dbReference type="InterPro" id="IPR020097">
    <property type="entry name" value="PsdUridine_synth_TruA_a/b_dom"/>
</dbReference>
<dbReference type="CDD" id="cd02570">
    <property type="entry name" value="PseudoU_synth_EcTruA"/>
    <property type="match status" value="1"/>
</dbReference>
<dbReference type="GO" id="GO:0031119">
    <property type="term" value="P:tRNA pseudouridine synthesis"/>
    <property type="evidence" value="ECO:0007669"/>
    <property type="project" value="TreeGrafter"/>
</dbReference>
<dbReference type="GO" id="GO:0160147">
    <property type="term" value="F:tRNA pseudouridine(38-40) synthase activity"/>
    <property type="evidence" value="ECO:0007669"/>
    <property type="project" value="UniProtKB-EC"/>
</dbReference>
<dbReference type="Pfam" id="PF01416">
    <property type="entry name" value="PseudoU_synth_1"/>
    <property type="match status" value="1"/>
</dbReference>
<dbReference type="PANTHER" id="PTHR11142">
    <property type="entry name" value="PSEUDOURIDYLATE SYNTHASE"/>
    <property type="match status" value="1"/>
</dbReference>
<dbReference type="InterPro" id="IPR020095">
    <property type="entry name" value="PsdUridine_synth_TruA_C"/>
</dbReference>
<dbReference type="PANTHER" id="PTHR11142:SF0">
    <property type="entry name" value="TRNA PSEUDOURIDINE SYNTHASE-LIKE 1"/>
    <property type="match status" value="1"/>
</dbReference>
<reference evidence="6 7" key="1">
    <citation type="submission" date="2019-06" db="EMBL/GenBank/DDBJ databases">
        <title>Draft genomes of female and male turbot (Scophthalmus maximus).</title>
        <authorList>
            <person name="Xu H."/>
            <person name="Xu X.-W."/>
            <person name="Shao C."/>
            <person name="Chen S."/>
        </authorList>
    </citation>
    <scope>NUCLEOTIDE SEQUENCE [LARGE SCALE GENOMIC DNA]</scope>
    <source>
        <strain evidence="6">Ysfricsl-2016a</strain>
        <tissue evidence="6">Blood</tissue>
    </source>
</reference>
<dbReference type="EMBL" id="VEVO01000011">
    <property type="protein sequence ID" value="KAF0035134.1"/>
    <property type="molecule type" value="Genomic_DNA"/>
</dbReference>
<dbReference type="InterPro" id="IPR001406">
    <property type="entry name" value="PsdUridine_synth_TruA"/>
</dbReference>
<evidence type="ECO:0000313" key="7">
    <source>
        <dbReference type="Proteomes" id="UP000438429"/>
    </source>
</evidence>
<evidence type="ECO:0000256" key="3">
    <source>
        <dbReference type="ARBA" id="ARBA00023235"/>
    </source>
</evidence>
<comment type="similarity">
    <text evidence="1 4">Belongs to the tRNA pseudouridine synthase TruA family.</text>
</comment>
<organism evidence="6 7">
    <name type="scientific">Scophthalmus maximus</name>
    <name type="common">Turbot</name>
    <name type="synonym">Psetta maxima</name>
    <dbReference type="NCBI Taxonomy" id="52904"/>
    <lineage>
        <taxon>Eukaryota</taxon>
        <taxon>Metazoa</taxon>
        <taxon>Chordata</taxon>
        <taxon>Craniata</taxon>
        <taxon>Vertebrata</taxon>
        <taxon>Euteleostomi</taxon>
        <taxon>Actinopterygii</taxon>
        <taxon>Neopterygii</taxon>
        <taxon>Teleostei</taxon>
        <taxon>Neoteleostei</taxon>
        <taxon>Acanthomorphata</taxon>
        <taxon>Carangaria</taxon>
        <taxon>Pleuronectiformes</taxon>
        <taxon>Pleuronectoidei</taxon>
        <taxon>Scophthalmidae</taxon>
        <taxon>Scophthalmus</taxon>
    </lineage>
</organism>
<evidence type="ECO:0000259" key="5">
    <source>
        <dbReference type="Pfam" id="PF01416"/>
    </source>
</evidence>
<sequence>MHNIERVEMAEKVGPNRNQLLDWIPDGREETEAEQRLPFDKTAVHFLCSAPALSSHTSFCGDLTKKEFIISDNRGDDVCKSRIVGDDDAVHQCHRPQREVSLEARGCTLEPNTGMLPCKVRCYTLRFLIIRIIKCVHDYPFRSGVVKAPPHQLQRKGVQDHLEDAIRKLRPVNPVTLYVSSRTDTGVHAFSNSAHFDLQRSNDKAPFTEDTLVNALNFHLRTEQIRLTRAHRVPHNFHARFCADSRTYVYRVALGISHRSLLPLTDHNLCWSLRNTELDVGAMREAAALLVGTHDFSSFRAVSPDMLFKNPVRTMDLADVQPGSSFSHTHFLRNIPIWELTFRSRSFLYKQVRRMTGALVAVGKAQLSVPQLRDLLEAQDSLAYPQGLTAPAQGLFLTRVDYRDADLQVSQQMSEEQPRTTGNSED</sequence>
<gene>
    <name evidence="6" type="ORF">F2P81_012892</name>
</gene>
<evidence type="ECO:0000256" key="4">
    <source>
        <dbReference type="RuleBase" id="RU003792"/>
    </source>
</evidence>
<dbReference type="Proteomes" id="UP000438429">
    <property type="component" value="Unassembled WGS sequence"/>
</dbReference>
<accession>A0A6A4SVR6</accession>
<name>A0A6A4SVR6_SCOMX</name>